<comment type="caution">
    <text evidence="1">The sequence shown here is derived from an EMBL/GenBank/DDBJ whole genome shotgun (WGS) entry which is preliminary data.</text>
</comment>
<accession>A0ABN7UIY6</accession>
<evidence type="ECO:0000313" key="2">
    <source>
        <dbReference type="Proteomes" id="UP000789901"/>
    </source>
</evidence>
<feature type="non-terminal residue" evidence="1">
    <location>
        <position position="60"/>
    </location>
</feature>
<protein>
    <submittedName>
        <fullName evidence="1">25302_t:CDS:1</fullName>
    </submittedName>
</protein>
<organism evidence="1 2">
    <name type="scientific">Gigaspora margarita</name>
    <dbReference type="NCBI Taxonomy" id="4874"/>
    <lineage>
        <taxon>Eukaryota</taxon>
        <taxon>Fungi</taxon>
        <taxon>Fungi incertae sedis</taxon>
        <taxon>Mucoromycota</taxon>
        <taxon>Glomeromycotina</taxon>
        <taxon>Glomeromycetes</taxon>
        <taxon>Diversisporales</taxon>
        <taxon>Gigasporaceae</taxon>
        <taxon>Gigaspora</taxon>
    </lineage>
</organism>
<reference evidence="1 2" key="1">
    <citation type="submission" date="2021-06" db="EMBL/GenBank/DDBJ databases">
        <authorList>
            <person name="Kallberg Y."/>
            <person name="Tangrot J."/>
            <person name="Rosling A."/>
        </authorList>
    </citation>
    <scope>NUCLEOTIDE SEQUENCE [LARGE SCALE GENOMIC DNA]</scope>
    <source>
        <strain evidence="1 2">120-4 pot B 10/14</strain>
    </source>
</reference>
<proteinExistence type="predicted"/>
<evidence type="ECO:0000313" key="1">
    <source>
        <dbReference type="EMBL" id="CAG8608602.1"/>
    </source>
</evidence>
<dbReference type="Proteomes" id="UP000789901">
    <property type="component" value="Unassembled WGS sequence"/>
</dbReference>
<sequence length="60" mass="7271">MQKITNAFGVREVFVGRNKFVDERIDREINRQELKKIYVTDEEMDWEKFVSSETSRIDED</sequence>
<name>A0ABN7UIY6_GIGMA</name>
<gene>
    <name evidence="1" type="ORF">GMARGA_LOCUS7239</name>
</gene>
<keyword evidence="2" id="KW-1185">Reference proteome</keyword>
<dbReference type="EMBL" id="CAJVQB010003451">
    <property type="protein sequence ID" value="CAG8608602.1"/>
    <property type="molecule type" value="Genomic_DNA"/>
</dbReference>